<dbReference type="InterPro" id="IPR004046">
    <property type="entry name" value="GST_C"/>
</dbReference>
<dbReference type="GeneID" id="37119146"/>
<reference evidence="2 3" key="1">
    <citation type="submission" date="2016-12" db="EMBL/GenBank/DDBJ databases">
        <title>The genomes of Aspergillus section Nigri reveals drivers in fungal speciation.</title>
        <authorList>
            <consortium name="DOE Joint Genome Institute"/>
            <person name="Vesth T.C."/>
            <person name="Nybo J."/>
            <person name="Theobald S."/>
            <person name="Brandl J."/>
            <person name="Frisvad J.C."/>
            <person name="Nielsen K.F."/>
            <person name="Lyhne E.K."/>
            <person name="Kogle M.E."/>
            <person name="Kuo A."/>
            <person name="Riley R."/>
            <person name="Clum A."/>
            <person name="Nolan M."/>
            <person name="Lipzen A."/>
            <person name="Salamov A."/>
            <person name="Henrissat B."/>
            <person name="Wiebenga A."/>
            <person name="De Vries R.P."/>
            <person name="Grigoriev I.V."/>
            <person name="Mortensen U.H."/>
            <person name="Andersen M.R."/>
            <person name="Baker S.E."/>
        </authorList>
    </citation>
    <scope>NUCLEOTIDE SEQUENCE [LARGE SCALE GENOMIC DNA]</scope>
    <source>
        <strain evidence="2 3">CBS 115572</strain>
    </source>
</reference>
<feature type="domain" description="GST C-terminal" evidence="1">
    <location>
        <begin position="60"/>
        <end position="209"/>
    </location>
</feature>
<dbReference type="PROSITE" id="PS50405">
    <property type="entry name" value="GST_CTER"/>
    <property type="match status" value="1"/>
</dbReference>
<proteinExistence type="predicted"/>
<keyword evidence="3" id="KW-1185">Reference proteome</keyword>
<evidence type="ECO:0000259" key="1">
    <source>
        <dbReference type="PROSITE" id="PS50405"/>
    </source>
</evidence>
<dbReference type="Pfam" id="PF00043">
    <property type="entry name" value="GST_C"/>
    <property type="match status" value="1"/>
</dbReference>
<keyword evidence="2" id="KW-0808">Transferase</keyword>
<dbReference type="InterPro" id="IPR010987">
    <property type="entry name" value="Glutathione-S-Trfase_C-like"/>
</dbReference>
<dbReference type="SUPFAM" id="SSF47616">
    <property type="entry name" value="GST C-terminal domain-like"/>
    <property type="match status" value="1"/>
</dbReference>
<dbReference type="PANTHER" id="PTHR44051:SF8">
    <property type="entry name" value="GLUTATHIONE S-TRANSFERASE GSTA"/>
    <property type="match status" value="1"/>
</dbReference>
<accession>A0A317X655</accession>
<organism evidence="2 3">
    <name type="scientific">Aspergillus sclerotioniger CBS 115572</name>
    <dbReference type="NCBI Taxonomy" id="1450535"/>
    <lineage>
        <taxon>Eukaryota</taxon>
        <taxon>Fungi</taxon>
        <taxon>Dikarya</taxon>
        <taxon>Ascomycota</taxon>
        <taxon>Pezizomycotina</taxon>
        <taxon>Eurotiomycetes</taxon>
        <taxon>Eurotiomycetidae</taxon>
        <taxon>Eurotiales</taxon>
        <taxon>Aspergillaceae</taxon>
        <taxon>Aspergillus</taxon>
        <taxon>Aspergillus subgen. Circumdati</taxon>
    </lineage>
</organism>
<dbReference type="InterPro" id="IPR036282">
    <property type="entry name" value="Glutathione-S-Trfase_C_sf"/>
</dbReference>
<name>A0A317X655_9EURO</name>
<sequence length="209" mass="23763">MNVFNEQPSSLTLSTPEGSTTGTTVAILLEELRLPYHIHFLPQPTTTTPYTFLDRLLLTDVHRNGHTTVLNDFSSITSYLLTQYDEHHRFSYPDGSPESLAVGDRVRQLLGRMEAKDSEDGKPCTPMVRMMLSLYLHMEEYLQKTKQRFLVGDKCTLADLVHFPFVAAAGVHGLDLERFPELTSWYDRLARQGAVRKGMEAIGFRVEDK</sequence>
<dbReference type="OrthoDB" id="422574at2759"/>
<dbReference type="STRING" id="1450535.A0A317X655"/>
<dbReference type="Proteomes" id="UP000246702">
    <property type="component" value="Unassembled WGS sequence"/>
</dbReference>
<dbReference type="EMBL" id="MSFK01000005">
    <property type="protein sequence ID" value="PWY94049.1"/>
    <property type="molecule type" value="Genomic_DNA"/>
</dbReference>
<dbReference type="GO" id="GO:0016740">
    <property type="term" value="F:transferase activity"/>
    <property type="evidence" value="ECO:0007669"/>
    <property type="project" value="UniProtKB-KW"/>
</dbReference>
<dbReference type="RefSeq" id="XP_025470810.1">
    <property type="nucleotide sequence ID" value="XM_025617003.1"/>
</dbReference>
<dbReference type="PANTHER" id="PTHR44051">
    <property type="entry name" value="GLUTATHIONE S-TRANSFERASE-RELATED"/>
    <property type="match status" value="1"/>
</dbReference>
<dbReference type="AlphaFoldDB" id="A0A317X655"/>
<protein>
    <submittedName>
        <fullName evidence="2">Glutathione S-transferase</fullName>
    </submittedName>
</protein>
<gene>
    <name evidence="2" type="ORF">BO94DRAFT_621505</name>
</gene>
<comment type="caution">
    <text evidence="2">The sequence shown here is derived from an EMBL/GenBank/DDBJ whole genome shotgun (WGS) entry which is preliminary data.</text>
</comment>
<evidence type="ECO:0000313" key="3">
    <source>
        <dbReference type="Proteomes" id="UP000246702"/>
    </source>
</evidence>
<dbReference type="Gene3D" id="1.20.1050.130">
    <property type="match status" value="1"/>
</dbReference>
<evidence type="ECO:0000313" key="2">
    <source>
        <dbReference type="EMBL" id="PWY94049.1"/>
    </source>
</evidence>